<protein>
    <recommendedName>
        <fullName evidence="3">FAD/NAD(P)-binding domain-containing protein</fullName>
    </recommendedName>
</protein>
<dbReference type="Gene3D" id="3.50.50.60">
    <property type="entry name" value="FAD/NAD(P)-binding domain"/>
    <property type="match status" value="1"/>
</dbReference>
<keyword evidence="1" id="KW-0285">Flavoprotein</keyword>
<evidence type="ECO:0000259" key="3">
    <source>
        <dbReference type="Pfam" id="PF07992"/>
    </source>
</evidence>
<evidence type="ECO:0000256" key="1">
    <source>
        <dbReference type="ARBA" id="ARBA00022630"/>
    </source>
</evidence>
<dbReference type="InterPro" id="IPR036188">
    <property type="entry name" value="FAD/NAD-bd_sf"/>
</dbReference>
<name>A0A382AM02_9ZZZZ</name>
<dbReference type="Pfam" id="PF07992">
    <property type="entry name" value="Pyr_redox_2"/>
    <property type="match status" value="1"/>
</dbReference>
<dbReference type="InterPro" id="IPR023753">
    <property type="entry name" value="FAD/NAD-binding_dom"/>
</dbReference>
<evidence type="ECO:0000256" key="2">
    <source>
        <dbReference type="ARBA" id="ARBA00023002"/>
    </source>
</evidence>
<dbReference type="EMBL" id="UINC01025837">
    <property type="protein sequence ID" value="SVB02172.1"/>
    <property type="molecule type" value="Genomic_DNA"/>
</dbReference>
<gene>
    <name evidence="4" type="ORF">METZ01_LOCUS155026</name>
</gene>
<keyword evidence="2" id="KW-0560">Oxidoreductase</keyword>
<dbReference type="PANTHER" id="PTHR48105">
    <property type="entry name" value="THIOREDOXIN REDUCTASE 1-RELATED-RELATED"/>
    <property type="match status" value="1"/>
</dbReference>
<sequence>VSNINDVIIIGSGPAGYTAGLYAGRAMLNPLLFAGYASGGQLMLTSDVENYPG</sequence>
<proteinExistence type="predicted"/>
<accession>A0A382AM02</accession>
<dbReference type="GO" id="GO:0016491">
    <property type="term" value="F:oxidoreductase activity"/>
    <property type="evidence" value="ECO:0007669"/>
    <property type="project" value="UniProtKB-KW"/>
</dbReference>
<reference evidence="4" key="1">
    <citation type="submission" date="2018-05" db="EMBL/GenBank/DDBJ databases">
        <authorList>
            <person name="Lanie J.A."/>
            <person name="Ng W.-L."/>
            <person name="Kazmierczak K.M."/>
            <person name="Andrzejewski T.M."/>
            <person name="Davidsen T.M."/>
            <person name="Wayne K.J."/>
            <person name="Tettelin H."/>
            <person name="Glass J.I."/>
            <person name="Rusch D."/>
            <person name="Podicherti R."/>
            <person name="Tsui H.-C.T."/>
            <person name="Winkler M.E."/>
        </authorList>
    </citation>
    <scope>NUCLEOTIDE SEQUENCE</scope>
</reference>
<evidence type="ECO:0000313" key="4">
    <source>
        <dbReference type="EMBL" id="SVB02172.1"/>
    </source>
</evidence>
<feature type="non-terminal residue" evidence="4">
    <location>
        <position position="1"/>
    </location>
</feature>
<feature type="non-terminal residue" evidence="4">
    <location>
        <position position="53"/>
    </location>
</feature>
<dbReference type="SUPFAM" id="SSF51905">
    <property type="entry name" value="FAD/NAD(P)-binding domain"/>
    <property type="match status" value="1"/>
</dbReference>
<feature type="domain" description="FAD/NAD(P)-binding" evidence="3">
    <location>
        <begin position="6"/>
        <end position="52"/>
    </location>
</feature>
<organism evidence="4">
    <name type="scientific">marine metagenome</name>
    <dbReference type="NCBI Taxonomy" id="408172"/>
    <lineage>
        <taxon>unclassified sequences</taxon>
        <taxon>metagenomes</taxon>
        <taxon>ecological metagenomes</taxon>
    </lineage>
</organism>
<dbReference type="InterPro" id="IPR050097">
    <property type="entry name" value="Ferredoxin-NADP_redctase_2"/>
</dbReference>
<dbReference type="PRINTS" id="PR00469">
    <property type="entry name" value="PNDRDTASEII"/>
</dbReference>
<dbReference type="AlphaFoldDB" id="A0A382AM02"/>